<dbReference type="GO" id="GO:0031419">
    <property type="term" value="F:cobalamin binding"/>
    <property type="evidence" value="ECO:0007669"/>
    <property type="project" value="InterPro"/>
</dbReference>
<dbReference type="Gene3D" id="2.170.130.30">
    <property type="match status" value="1"/>
</dbReference>
<sequence length="464" mass="51687">MIKLIWSGLLCVLARAAAEAIQQGATEMPLVVPDPMVIRGLNWLWDQREPDGGFKDLTARAVITLQLANTSAWYPDNFLSLLTVKQMDIEILLKLFRHHELTTNPSDLALYSIALNSICRDPRQFYGHDLIANINHQEMLLDLEFALSSLAICTSGTHVRKRQIRRLLDITESTKDVGIETLSMVVIALRCIVHDHRNRNLHHYLLAPTRTLGKLQKEDGSFGTLKDSAMAIQALLSTDPGGHHWNKTNAINYVRRLQNGDGSFGEDGAISTTISVLLALGPKGLADIKDLNCHPDKANDWLNAPAIELPTPSNVTNPDNNNQPNVKNPAEKVSNASEASKPTALAENVATVSYTLWVGSNISEIYNINVTTESNNSFYNVMQQAAAKDDHFSFSSTEWPNGHYVHTLAGYKEEPMSYHYWLLYKLPVSPDVTAPPPNQFVAPVGVDELLVEDGDHYLFWYKKL</sequence>
<dbReference type="PANTHER" id="PTHR10559:SF18">
    <property type="entry name" value="TRANSCOBALAMIN II"/>
    <property type="match status" value="1"/>
</dbReference>
<accession>A0AAW2HAU7</accession>
<comment type="subcellular location">
    <subcellularLocation>
        <location evidence="1">Secreted</location>
    </subcellularLocation>
</comment>
<reference evidence="8" key="1">
    <citation type="journal article" date="2024" name="Gigascience">
        <title>Chromosome-level genome of the poultry shaft louse Menopon gallinae provides insight into the host-switching and adaptive evolution of parasitic lice.</title>
        <authorList>
            <person name="Xu Y."/>
            <person name="Ma L."/>
            <person name="Liu S."/>
            <person name="Liang Y."/>
            <person name="Liu Q."/>
            <person name="He Z."/>
            <person name="Tian L."/>
            <person name="Duan Y."/>
            <person name="Cai W."/>
            <person name="Li H."/>
            <person name="Song F."/>
        </authorList>
    </citation>
    <scope>NUCLEOTIDE SEQUENCE</scope>
    <source>
        <strain evidence="8">Cailab_2023a</strain>
    </source>
</reference>
<protein>
    <submittedName>
        <fullName evidence="8">Uncharacterized protein</fullName>
    </submittedName>
</protein>
<organism evidence="8">
    <name type="scientific">Menopon gallinae</name>
    <name type="common">poultry shaft louse</name>
    <dbReference type="NCBI Taxonomy" id="328185"/>
    <lineage>
        <taxon>Eukaryota</taxon>
        <taxon>Metazoa</taxon>
        <taxon>Ecdysozoa</taxon>
        <taxon>Arthropoda</taxon>
        <taxon>Hexapoda</taxon>
        <taxon>Insecta</taxon>
        <taxon>Pterygota</taxon>
        <taxon>Neoptera</taxon>
        <taxon>Paraneoptera</taxon>
        <taxon>Psocodea</taxon>
        <taxon>Troctomorpha</taxon>
        <taxon>Phthiraptera</taxon>
        <taxon>Amblycera</taxon>
        <taxon>Menoponidae</taxon>
        <taxon>Menopon</taxon>
    </lineage>
</organism>
<evidence type="ECO:0000256" key="3">
    <source>
        <dbReference type="ARBA" id="ARBA00022729"/>
    </source>
</evidence>
<dbReference type="SUPFAM" id="SSF48239">
    <property type="entry name" value="Terpenoid cyclases/Protein prenyltransferases"/>
    <property type="match status" value="1"/>
</dbReference>
<feature type="chain" id="PRO_5043968635" evidence="7">
    <location>
        <begin position="19"/>
        <end position="464"/>
    </location>
</feature>
<keyword evidence="5" id="KW-1015">Disulfide bond</keyword>
<feature type="disulfide bond" evidence="5">
    <location>
        <begin position="153"/>
        <end position="191"/>
    </location>
</feature>
<dbReference type="EMBL" id="JARGDH010000005">
    <property type="protein sequence ID" value="KAL0266993.1"/>
    <property type="molecule type" value="Genomic_DNA"/>
</dbReference>
<dbReference type="PANTHER" id="PTHR10559">
    <property type="entry name" value="TRANSCOBALAMIN-1/GASTRIC INTRINSIC FACTOR"/>
    <property type="match status" value="1"/>
</dbReference>
<feature type="region of interest" description="Disordered" evidence="6">
    <location>
        <begin position="309"/>
        <end position="342"/>
    </location>
</feature>
<dbReference type="Pfam" id="PF01122">
    <property type="entry name" value="Cobalamin_bind"/>
    <property type="match status" value="1"/>
</dbReference>
<feature type="compositionally biased region" description="Low complexity" evidence="6">
    <location>
        <begin position="310"/>
        <end position="328"/>
    </location>
</feature>
<evidence type="ECO:0000256" key="4">
    <source>
        <dbReference type="PIRSR" id="PIRSR602157-1"/>
    </source>
</evidence>
<dbReference type="InterPro" id="IPR008930">
    <property type="entry name" value="Terpenoid_cyclase/PrenylTrfase"/>
</dbReference>
<feature type="binding site" evidence="4">
    <location>
        <begin position="404"/>
        <end position="405"/>
    </location>
    <ligand>
        <name>cyanocob(III)alamin</name>
        <dbReference type="ChEBI" id="CHEBI:17439"/>
    </ligand>
</feature>
<evidence type="ECO:0000313" key="8">
    <source>
        <dbReference type="EMBL" id="KAL0266993.1"/>
    </source>
</evidence>
<evidence type="ECO:0000256" key="1">
    <source>
        <dbReference type="ARBA" id="ARBA00004613"/>
    </source>
</evidence>
<evidence type="ECO:0000256" key="6">
    <source>
        <dbReference type="SAM" id="MobiDB-lite"/>
    </source>
</evidence>
<feature type="signal peptide" evidence="7">
    <location>
        <begin position="1"/>
        <end position="18"/>
    </location>
</feature>
<gene>
    <name evidence="8" type="ORF">PYX00_009383</name>
</gene>
<comment type="caution">
    <text evidence="8">The sequence shown here is derived from an EMBL/GenBank/DDBJ whole genome shotgun (WGS) entry which is preliminary data.</text>
</comment>
<evidence type="ECO:0000256" key="5">
    <source>
        <dbReference type="PIRSR" id="PIRSR602157-2"/>
    </source>
</evidence>
<keyword evidence="3 7" id="KW-0732">Signal</keyword>
<evidence type="ECO:0000256" key="7">
    <source>
        <dbReference type="SAM" id="SignalP"/>
    </source>
</evidence>
<keyword evidence="2" id="KW-0964">Secreted</keyword>
<dbReference type="InterPro" id="IPR002157">
    <property type="entry name" value="Cbl-bd_prot"/>
</dbReference>
<dbReference type="InterPro" id="IPR051588">
    <property type="entry name" value="Cobalamin_Transport"/>
</dbReference>
<dbReference type="Gene3D" id="1.50.10.20">
    <property type="match status" value="1"/>
</dbReference>
<dbReference type="GO" id="GO:0015889">
    <property type="term" value="P:cobalamin transport"/>
    <property type="evidence" value="ECO:0007669"/>
    <property type="project" value="InterPro"/>
</dbReference>
<proteinExistence type="predicted"/>
<name>A0AAW2HAU7_9NEOP</name>
<evidence type="ECO:0000256" key="2">
    <source>
        <dbReference type="ARBA" id="ARBA00022525"/>
    </source>
</evidence>
<dbReference type="GO" id="GO:0005615">
    <property type="term" value="C:extracellular space"/>
    <property type="evidence" value="ECO:0007669"/>
    <property type="project" value="TreeGrafter"/>
</dbReference>
<feature type="binding site" evidence="4">
    <location>
        <begin position="421"/>
        <end position="423"/>
    </location>
    <ligand>
        <name>cyanocob(III)alamin</name>
        <dbReference type="ChEBI" id="CHEBI:17439"/>
    </ligand>
</feature>
<dbReference type="AlphaFoldDB" id="A0AAW2HAU7"/>
<keyword evidence="4" id="KW-0170">Cobalt</keyword>